<feature type="binding site" evidence="3">
    <location>
        <position position="228"/>
    </location>
    <ligand>
        <name>Cu cation</name>
        <dbReference type="ChEBI" id="CHEBI:23378"/>
    </ligand>
</feature>
<keyword evidence="8" id="KW-1185">Reference proteome</keyword>
<dbReference type="GO" id="GO:0046872">
    <property type="term" value="F:metal ion binding"/>
    <property type="evidence" value="ECO:0007669"/>
    <property type="project" value="UniProtKB-KW"/>
</dbReference>
<accession>A0A1X6PEV5</accession>
<dbReference type="CDD" id="cd02968">
    <property type="entry name" value="SCO"/>
    <property type="match status" value="1"/>
</dbReference>
<feature type="disulfide bond" description="Redox-active" evidence="4">
    <location>
        <begin position="224"/>
        <end position="228"/>
    </location>
</feature>
<dbReference type="Pfam" id="PF02630">
    <property type="entry name" value="SCO1-SenC"/>
    <property type="match status" value="1"/>
</dbReference>
<feature type="compositionally biased region" description="Gly residues" evidence="5">
    <location>
        <begin position="112"/>
        <end position="140"/>
    </location>
</feature>
<keyword evidence="3" id="KW-0479">Metal-binding</keyword>
<dbReference type="GO" id="GO:0033617">
    <property type="term" value="P:mitochondrial respiratory chain complex IV assembly"/>
    <property type="evidence" value="ECO:0007669"/>
    <property type="project" value="TreeGrafter"/>
</dbReference>
<dbReference type="PROSITE" id="PS51352">
    <property type="entry name" value="THIOREDOXIN_2"/>
    <property type="match status" value="1"/>
</dbReference>
<feature type="domain" description="Thioredoxin" evidence="6">
    <location>
        <begin position="170"/>
        <end position="318"/>
    </location>
</feature>
<keyword evidence="4" id="KW-1015">Disulfide bond</keyword>
<dbReference type="SUPFAM" id="SSF52833">
    <property type="entry name" value="Thioredoxin-like"/>
    <property type="match status" value="1"/>
</dbReference>
<evidence type="ECO:0000259" key="6">
    <source>
        <dbReference type="PROSITE" id="PS51352"/>
    </source>
</evidence>
<keyword evidence="2 3" id="KW-0186">Copper</keyword>
<dbReference type="OrthoDB" id="270009at2759"/>
<dbReference type="PANTHER" id="PTHR12151">
    <property type="entry name" value="ELECTRON TRANSPORT PROTIN SCO1/SENC FAMILY MEMBER"/>
    <property type="match status" value="1"/>
</dbReference>
<evidence type="ECO:0000256" key="4">
    <source>
        <dbReference type="PIRSR" id="PIRSR603782-2"/>
    </source>
</evidence>
<feature type="region of interest" description="Disordered" evidence="5">
    <location>
        <begin position="102"/>
        <end position="148"/>
    </location>
</feature>
<sequence length="402" mass="38594">MQTTGRLLLARSGGVRSLPGASLAAAVVAPAAPAAAAAGGPAAAARWVATTSPALAVPPPVVPTPVAPAAAAAAGVAVGAAATAAGAASAAATTAAREAAAVAASQRQGESGKSGGAGGGSGEGGDVPPGGEGGGAGGTGPSSRGKGPLSWPGLAAALAVGTGLLYYYSVEKRAKLTRLAAPSTTGKATLGGPFTLTSAAGTPVDSSSLHDGAFMLLYFGFTECPDVCPEEMTKISTALVSLAQRGVPVGAPAGTAAAAAAAAAGAAKVGVNPVFVTIDAERDSPARTDEYAKAFHPGWVGLGGSVDETTAAAKAYRVYFAKGEIEADGGYNVDHSIITYLVNPKGEFEEFYGKNVGAAEMAARIDAALGRWRARPAGGAQPPPGAAGGAVRPAASAATPAA</sequence>
<dbReference type="InterPro" id="IPR036249">
    <property type="entry name" value="Thioredoxin-like_sf"/>
</dbReference>
<dbReference type="GO" id="GO:0005739">
    <property type="term" value="C:mitochondrion"/>
    <property type="evidence" value="ECO:0007669"/>
    <property type="project" value="GOC"/>
</dbReference>
<gene>
    <name evidence="7" type="ORF">BU14_0082s0050</name>
</gene>
<dbReference type="InterPro" id="IPR013766">
    <property type="entry name" value="Thioredoxin_domain"/>
</dbReference>
<name>A0A1X6PEV5_PORUM</name>
<feature type="compositionally biased region" description="Low complexity" evidence="5">
    <location>
        <begin position="389"/>
        <end position="402"/>
    </location>
</feature>
<feature type="binding site" evidence="3">
    <location>
        <position position="224"/>
    </location>
    <ligand>
        <name>Cu cation</name>
        <dbReference type="ChEBI" id="CHEBI:23378"/>
    </ligand>
</feature>
<dbReference type="Gene3D" id="3.40.30.10">
    <property type="entry name" value="Glutaredoxin"/>
    <property type="match status" value="1"/>
</dbReference>
<dbReference type="PANTHER" id="PTHR12151:SF5">
    <property type="entry name" value="AT19154P"/>
    <property type="match status" value="1"/>
</dbReference>
<evidence type="ECO:0000256" key="2">
    <source>
        <dbReference type="ARBA" id="ARBA00023008"/>
    </source>
</evidence>
<dbReference type="InterPro" id="IPR003782">
    <property type="entry name" value="SCO1/SenC"/>
</dbReference>
<evidence type="ECO:0000256" key="3">
    <source>
        <dbReference type="PIRSR" id="PIRSR603782-1"/>
    </source>
</evidence>
<feature type="region of interest" description="Disordered" evidence="5">
    <location>
        <begin position="374"/>
        <end position="402"/>
    </location>
</feature>
<dbReference type="EMBL" id="KV918794">
    <property type="protein sequence ID" value="OSX79285.1"/>
    <property type="molecule type" value="Genomic_DNA"/>
</dbReference>
<evidence type="ECO:0000256" key="1">
    <source>
        <dbReference type="ARBA" id="ARBA00010996"/>
    </source>
</evidence>
<dbReference type="AlphaFoldDB" id="A0A1X6PEV5"/>
<feature type="compositionally biased region" description="Low complexity" evidence="5">
    <location>
        <begin position="102"/>
        <end position="111"/>
    </location>
</feature>
<organism evidence="7 8">
    <name type="scientific">Porphyra umbilicalis</name>
    <name type="common">Purple laver</name>
    <name type="synonym">Red alga</name>
    <dbReference type="NCBI Taxonomy" id="2786"/>
    <lineage>
        <taxon>Eukaryota</taxon>
        <taxon>Rhodophyta</taxon>
        <taxon>Bangiophyceae</taxon>
        <taxon>Bangiales</taxon>
        <taxon>Bangiaceae</taxon>
        <taxon>Porphyra</taxon>
    </lineage>
</organism>
<evidence type="ECO:0000256" key="5">
    <source>
        <dbReference type="SAM" id="MobiDB-lite"/>
    </source>
</evidence>
<evidence type="ECO:0000313" key="8">
    <source>
        <dbReference type="Proteomes" id="UP000218209"/>
    </source>
</evidence>
<evidence type="ECO:0000313" key="7">
    <source>
        <dbReference type="EMBL" id="OSX79285.1"/>
    </source>
</evidence>
<protein>
    <recommendedName>
        <fullName evidence="6">Thioredoxin domain-containing protein</fullName>
    </recommendedName>
</protein>
<proteinExistence type="inferred from homology"/>
<comment type="similarity">
    <text evidence="1">Belongs to the SCO1/2 family.</text>
</comment>
<feature type="binding site" evidence="3">
    <location>
        <position position="335"/>
    </location>
    <ligand>
        <name>Cu cation</name>
        <dbReference type="ChEBI" id="CHEBI:23378"/>
    </ligand>
</feature>
<reference evidence="7 8" key="1">
    <citation type="submission" date="2017-03" db="EMBL/GenBank/DDBJ databases">
        <title>WGS assembly of Porphyra umbilicalis.</title>
        <authorList>
            <person name="Brawley S.H."/>
            <person name="Blouin N.A."/>
            <person name="Ficko-Blean E."/>
            <person name="Wheeler G.L."/>
            <person name="Lohr M."/>
            <person name="Goodson H.V."/>
            <person name="Jenkins J.W."/>
            <person name="Blaby-Haas C.E."/>
            <person name="Helliwell K.E."/>
            <person name="Chan C."/>
            <person name="Marriage T."/>
            <person name="Bhattacharya D."/>
            <person name="Klein A.S."/>
            <person name="Badis Y."/>
            <person name="Brodie J."/>
            <person name="Cao Y."/>
            <person name="Collen J."/>
            <person name="Dittami S.M."/>
            <person name="Gachon C.M."/>
            <person name="Green B.R."/>
            <person name="Karpowicz S."/>
            <person name="Kim J.W."/>
            <person name="Kudahl U."/>
            <person name="Lin S."/>
            <person name="Michel G."/>
            <person name="Mittag M."/>
            <person name="Olson B.J."/>
            <person name="Pangilinan J."/>
            <person name="Peng Y."/>
            <person name="Qiu H."/>
            <person name="Shu S."/>
            <person name="Singer J.T."/>
            <person name="Smith A.G."/>
            <person name="Sprecher B.N."/>
            <person name="Wagner V."/>
            <person name="Wang W."/>
            <person name="Wang Z.-Y."/>
            <person name="Yan J."/>
            <person name="Yarish C."/>
            <person name="Zoeuner-Riek S."/>
            <person name="Zhuang Y."/>
            <person name="Zou Y."/>
            <person name="Lindquist E.A."/>
            <person name="Grimwood J."/>
            <person name="Barry K."/>
            <person name="Rokhsar D.S."/>
            <person name="Schmutz J."/>
            <person name="Stiller J.W."/>
            <person name="Grossman A.R."/>
            <person name="Prochnik S.E."/>
        </authorList>
    </citation>
    <scope>NUCLEOTIDE SEQUENCE [LARGE SCALE GENOMIC DNA]</scope>
    <source>
        <strain evidence="7">4086291</strain>
    </source>
</reference>
<dbReference type="Proteomes" id="UP000218209">
    <property type="component" value="Unassembled WGS sequence"/>
</dbReference>